<dbReference type="EMBL" id="QRHJ01000009">
    <property type="protein sequence ID" value="RHF76911.1"/>
    <property type="molecule type" value="Genomic_DNA"/>
</dbReference>
<dbReference type="Gene3D" id="1.10.1750.10">
    <property type="match status" value="1"/>
</dbReference>
<evidence type="ECO:0000313" key="2">
    <source>
        <dbReference type="Proteomes" id="UP000283762"/>
    </source>
</evidence>
<evidence type="ECO:0008006" key="3">
    <source>
        <dbReference type="Google" id="ProtNLM"/>
    </source>
</evidence>
<dbReference type="InterPro" id="IPR010921">
    <property type="entry name" value="Trp_repressor/repl_initiator"/>
</dbReference>
<accession>A0A414Q812</accession>
<sequence length="97" mass="11161">MCKSEIFAETINLVAQEAEIPASRILSSDKDAETVDARYLLVQLLVERGMYPSQIAPKIHKTKRAINYMISNFQERMEGGKMLRIYWENIRKALGNN</sequence>
<dbReference type="SUPFAM" id="SSF48295">
    <property type="entry name" value="TrpR-like"/>
    <property type="match status" value="1"/>
</dbReference>
<dbReference type="AlphaFoldDB" id="A0A414Q812"/>
<evidence type="ECO:0000313" key="1">
    <source>
        <dbReference type="EMBL" id="RHF76911.1"/>
    </source>
</evidence>
<dbReference type="GO" id="GO:0043565">
    <property type="term" value="F:sequence-specific DNA binding"/>
    <property type="evidence" value="ECO:0007669"/>
    <property type="project" value="InterPro"/>
</dbReference>
<proteinExistence type="predicted"/>
<name>A0A414Q812_BACSE</name>
<reference evidence="1 2" key="1">
    <citation type="submission" date="2018-08" db="EMBL/GenBank/DDBJ databases">
        <title>A genome reference for cultivated species of the human gut microbiota.</title>
        <authorList>
            <person name="Zou Y."/>
            <person name="Xue W."/>
            <person name="Luo G."/>
        </authorList>
    </citation>
    <scope>NUCLEOTIDE SEQUENCE [LARGE SCALE GENOMIC DNA]</scope>
    <source>
        <strain evidence="1 2">AM25-16</strain>
    </source>
</reference>
<dbReference type="RefSeq" id="WP_118206911.1">
    <property type="nucleotide sequence ID" value="NZ_QRHJ01000009.1"/>
</dbReference>
<protein>
    <recommendedName>
        <fullName evidence="3">Chromosomal replication initiator DnaA C-terminal domain-containing protein</fullName>
    </recommendedName>
</protein>
<organism evidence="1 2">
    <name type="scientific">Bacteroides stercoris</name>
    <dbReference type="NCBI Taxonomy" id="46506"/>
    <lineage>
        <taxon>Bacteria</taxon>
        <taxon>Pseudomonadati</taxon>
        <taxon>Bacteroidota</taxon>
        <taxon>Bacteroidia</taxon>
        <taxon>Bacteroidales</taxon>
        <taxon>Bacteroidaceae</taxon>
        <taxon>Bacteroides</taxon>
    </lineage>
</organism>
<gene>
    <name evidence="1" type="ORF">DW668_04805</name>
</gene>
<comment type="caution">
    <text evidence="1">The sequence shown here is derived from an EMBL/GenBank/DDBJ whole genome shotgun (WGS) entry which is preliminary data.</text>
</comment>
<dbReference type="Proteomes" id="UP000283762">
    <property type="component" value="Unassembled WGS sequence"/>
</dbReference>